<name>A0ABS2GQ66_9FIRM</name>
<protein>
    <recommendedName>
        <fullName evidence="2">ribonucleoside-diphosphate reductase</fullName>
        <ecNumber evidence="2">1.17.4.1</ecNumber>
    </recommendedName>
</protein>
<dbReference type="EMBL" id="JACSNR010000007">
    <property type="protein sequence ID" value="MBM6923623.1"/>
    <property type="molecule type" value="Genomic_DNA"/>
</dbReference>
<dbReference type="InterPro" id="IPR024434">
    <property type="entry name" value="TSCPD_dom"/>
</dbReference>
<comment type="caution">
    <text evidence="7">The sequence shown here is derived from an EMBL/GenBank/DDBJ whole genome shotgun (WGS) entry which is preliminary data.</text>
</comment>
<sequence>MVYVYKTKGVCSREMTVDVDENGIIQSCVIKGGCPGNLLGISRIVIGMKAEDVIERFRGTRCGFKSTSCPDQLSYALEEALAAAAK</sequence>
<feature type="domain" description="TSCPD" evidence="6">
    <location>
        <begin position="5"/>
        <end position="81"/>
    </location>
</feature>
<evidence type="ECO:0000256" key="5">
    <source>
        <dbReference type="ARBA" id="ARBA00047754"/>
    </source>
</evidence>
<reference evidence="7 8" key="1">
    <citation type="journal article" date="2021" name="Sci. Rep.">
        <title>The distribution of antibiotic resistance genes in chicken gut microbiota commensals.</title>
        <authorList>
            <person name="Juricova H."/>
            <person name="Matiasovicova J."/>
            <person name="Kubasova T."/>
            <person name="Cejkova D."/>
            <person name="Rychlik I."/>
        </authorList>
    </citation>
    <scope>NUCLEOTIDE SEQUENCE [LARGE SCALE GENOMIC DNA]</scope>
    <source>
        <strain evidence="7 8">An564</strain>
    </source>
</reference>
<keyword evidence="3" id="KW-0237">DNA synthesis</keyword>
<organism evidence="7 8">
    <name type="scientific">Hydrogenoanaerobacterium saccharovorans</name>
    <dbReference type="NCBI Taxonomy" id="474960"/>
    <lineage>
        <taxon>Bacteria</taxon>
        <taxon>Bacillati</taxon>
        <taxon>Bacillota</taxon>
        <taxon>Clostridia</taxon>
        <taxon>Eubacteriales</taxon>
        <taxon>Oscillospiraceae</taxon>
        <taxon>Hydrogenoanaerobacterium</taxon>
    </lineage>
</organism>
<dbReference type="RefSeq" id="WP_191392502.1">
    <property type="nucleotide sequence ID" value="NZ_JACSNR010000007.1"/>
</dbReference>
<proteinExistence type="inferred from homology"/>
<dbReference type="NCBIfam" id="TIGR03905">
    <property type="entry name" value="TIGR03905_4_Cys"/>
    <property type="match status" value="1"/>
</dbReference>
<evidence type="ECO:0000313" key="8">
    <source>
        <dbReference type="Proteomes" id="UP000724149"/>
    </source>
</evidence>
<gene>
    <name evidence="7" type="ORF">H9X81_07975</name>
</gene>
<evidence type="ECO:0000256" key="1">
    <source>
        <dbReference type="ARBA" id="ARBA00007405"/>
    </source>
</evidence>
<keyword evidence="8" id="KW-1185">Reference proteome</keyword>
<dbReference type="InterPro" id="IPR023806">
    <property type="entry name" value="CHP03905"/>
</dbReference>
<evidence type="ECO:0000256" key="2">
    <source>
        <dbReference type="ARBA" id="ARBA00012274"/>
    </source>
</evidence>
<comment type="similarity">
    <text evidence="1">Belongs to the ribonucleoside diphosphate reductase class-2 family.</text>
</comment>
<evidence type="ECO:0000256" key="4">
    <source>
        <dbReference type="ARBA" id="ARBA00022741"/>
    </source>
</evidence>
<accession>A0ABS2GQ66</accession>
<keyword evidence="4" id="KW-0547">Nucleotide-binding</keyword>
<dbReference type="Proteomes" id="UP000724149">
    <property type="component" value="Unassembled WGS sequence"/>
</dbReference>
<dbReference type="Pfam" id="PF12637">
    <property type="entry name" value="TSCPD"/>
    <property type="match status" value="1"/>
</dbReference>
<dbReference type="EC" id="1.17.4.1" evidence="2"/>
<evidence type="ECO:0000256" key="3">
    <source>
        <dbReference type="ARBA" id="ARBA00022634"/>
    </source>
</evidence>
<evidence type="ECO:0000259" key="6">
    <source>
        <dbReference type="Pfam" id="PF12637"/>
    </source>
</evidence>
<comment type="catalytic activity">
    <reaction evidence="5">
        <text>a 2'-deoxyribonucleoside 5'-diphosphate + [thioredoxin]-disulfide + H2O = a ribonucleoside 5'-diphosphate + [thioredoxin]-dithiol</text>
        <dbReference type="Rhea" id="RHEA:23252"/>
        <dbReference type="Rhea" id="RHEA-COMP:10698"/>
        <dbReference type="Rhea" id="RHEA-COMP:10700"/>
        <dbReference type="ChEBI" id="CHEBI:15377"/>
        <dbReference type="ChEBI" id="CHEBI:29950"/>
        <dbReference type="ChEBI" id="CHEBI:50058"/>
        <dbReference type="ChEBI" id="CHEBI:57930"/>
        <dbReference type="ChEBI" id="CHEBI:73316"/>
        <dbReference type="EC" id="1.17.4.1"/>
    </reaction>
</comment>
<evidence type="ECO:0000313" key="7">
    <source>
        <dbReference type="EMBL" id="MBM6923623.1"/>
    </source>
</evidence>